<evidence type="ECO:0000313" key="2">
    <source>
        <dbReference type="Proteomes" id="UP000813385"/>
    </source>
</evidence>
<keyword evidence="2" id="KW-1185">Reference proteome</keyword>
<dbReference type="OrthoDB" id="21214at2759"/>
<dbReference type="AlphaFoldDB" id="A0A8K0TNB7"/>
<accession>A0A8K0TNB7</accession>
<proteinExistence type="predicted"/>
<evidence type="ECO:0000313" key="1">
    <source>
        <dbReference type="EMBL" id="KAH7367697.1"/>
    </source>
</evidence>
<dbReference type="EMBL" id="JAGPXD010000002">
    <property type="protein sequence ID" value="KAH7367697.1"/>
    <property type="molecule type" value="Genomic_DNA"/>
</dbReference>
<gene>
    <name evidence="1" type="ORF">B0T11DRAFT_275829</name>
</gene>
<dbReference type="Proteomes" id="UP000813385">
    <property type="component" value="Unassembled WGS sequence"/>
</dbReference>
<protein>
    <submittedName>
        <fullName evidence="1">Uncharacterized protein</fullName>
    </submittedName>
</protein>
<comment type="caution">
    <text evidence="1">The sequence shown here is derived from an EMBL/GenBank/DDBJ whole genome shotgun (WGS) entry which is preliminary data.</text>
</comment>
<reference evidence="1" key="1">
    <citation type="journal article" date="2021" name="Nat. Commun.">
        <title>Genetic determinants of endophytism in the Arabidopsis root mycobiome.</title>
        <authorList>
            <person name="Mesny F."/>
            <person name="Miyauchi S."/>
            <person name="Thiergart T."/>
            <person name="Pickel B."/>
            <person name="Atanasova L."/>
            <person name="Karlsson M."/>
            <person name="Huettel B."/>
            <person name="Barry K.W."/>
            <person name="Haridas S."/>
            <person name="Chen C."/>
            <person name="Bauer D."/>
            <person name="Andreopoulos W."/>
            <person name="Pangilinan J."/>
            <person name="LaButti K."/>
            <person name="Riley R."/>
            <person name="Lipzen A."/>
            <person name="Clum A."/>
            <person name="Drula E."/>
            <person name="Henrissat B."/>
            <person name="Kohler A."/>
            <person name="Grigoriev I.V."/>
            <person name="Martin F.M."/>
            <person name="Hacquard S."/>
        </authorList>
    </citation>
    <scope>NUCLEOTIDE SEQUENCE</scope>
    <source>
        <strain evidence="1">MPI-CAGE-AT-0016</strain>
    </source>
</reference>
<name>A0A8K0TNB7_9PEZI</name>
<organism evidence="1 2">
    <name type="scientific">Plectosphaerella cucumerina</name>
    <dbReference type="NCBI Taxonomy" id="40658"/>
    <lineage>
        <taxon>Eukaryota</taxon>
        <taxon>Fungi</taxon>
        <taxon>Dikarya</taxon>
        <taxon>Ascomycota</taxon>
        <taxon>Pezizomycotina</taxon>
        <taxon>Sordariomycetes</taxon>
        <taxon>Hypocreomycetidae</taxon>
        <taxon>Glomerellales</taxon>
        <taxon>Plectosphaerellaceae</taxon>
        <taxon>Plectosphaerella</taxon>
    </lineage>
</organism>
<sequence length="227" mass="24813">MSPKNGDKIPQEELRTPTRNVYLHNHTLFGTTINATDLTPEVTKSYDDPDFVAEALRVAFAQCAPEKGVAKLPPTWTIRRGDFFSRTMNVVETATGASLATWTLALLSAGASELAFPAGSPHSSHPITMRPVKGVMVQERFVVDSAEFAWKIERGANVFDVRYKLVRTAAGHARVVARYAHPPGSMYRGGILSVDENEVDIVVALVTCCVMIKKRVQKDVETLGVAS</sequence>